<gene>
    <name evidence="1" type="ORF">IW256_003714</name>
</gene>
<comment type="caution">
    <text evidence="1">The sequence shown here is derived from an EMBL/GenBank/DDBJ whole genome shotgun (WGS) entry which is preliminary data.</text>
</comment>
<dbReference type="EMBL" id="JADOUA010000001">
    <property type="protein sequence ID" value="MBG6089601.1"/>
    <property type="molecule type" value="Genomic_DNA"/>
</dbReference>
<dbReference type="AlphaFoldDB" id="A0A931GNJ9"/>
<organism evidence="1 2">
    <name type="scientific">Actinomadura viridis</name>
    <dbReference type="NCBI Taxonomy" id="58110"/>
    <lineage>
        <taxon>Bacteria</taxon>
        <taxon>Bacillati</taxon>
        <taxon>Actinomycetota</taxon>
        <taxon>Actinomycetes</taxon>
        <taxon>Streptosporangiales</taxon>
        <taxon>Thermomonosporaceae</taxon>
        <taxon>Actinomadura</taxon>
    </lineage>
</organism>
<reference evidence="1" key="1">
    <citation type="submission" date="2020-11" db="EMBL/GenBank/DDBJ databases">
        <title>Sequencing the genomes of 1000 actinobacteria strains.</title>
        <authorList>
            <person name="Klenk H.-P."/>
        </authorList>
    </citation>
    <scope>NUCLEOTIDE SEQUENCE</scope>
    <source>
        <strain evidence="1">DSM 43175</strain>
    </source>
</reference>
<proteinExistence type="predicted"/>
<keyword evidence="2" id="KW-1185">Reference proteome</keyword>
<dbReference type="RefSeq" id="WP_197012191.1">
    <property type="nucleotide sequence ID" value="NZ_BAABES010000004.1"/>
</dbReference>
<dbReference type="Proteomes" id="UP000614047">
    <property type="component" value="Unassembled WGS sequence"/>
</dbReference>
<accession>A0A931GNJ9</accession>
<sequence length="79" mass="9103">MDERVMVELVGGPWDGHRQELMTRADRDRPRSDLGTWMLLADHPWPDDVPEGCVPRAVYEPDPAPAPADRWLYRGLTYT</sequence>
<evidence type="ECO:0000313" key="1">
    <source>
        <dbReference type="EMBL" id="MBG6089601.1"/>
    </source>
</evidence>
<name>A0A931GNJ9_9ACTN</name>
<evidence type="ECO:0000313" key="2">
    <source>
        <dbReference type="Proteomes" id="UP000614047"/>
    </source>
</evidence>
<protein>
    <submittedName>
        <fullName evidence="1">Uncharacterized protein</fullName>
    </submittedName>
</protein>